<evidence type="ECO:0008006" key="3">
    <source>
        <dbReference type="Google" id="ProtNLM"/>
    </source>
</evidence>
<gene>
    <name evidence="1" type="ORF">HMPREF9456_01817</name>
</gene>
<dbReference type="OrthoDB" id="997962at2"/>
<dbReference type="STRING" id="742767.HMPREF9456_01817"/>
<name>F8X055_9BACT</name>
<accession>F8X055</accession>
<organism evidence="1 2">
    <name type="scientific">Dysgonomonas mossii DSM 22836</name>
    <dbReference type="NCBI Taxonomy" id="742767"/>
    <lineage>
        <taxon>Bacteria</taxon>
        <taxon>Pseudomonadati</taxon>
        <taxon>Bacteroidota</taxon>
        <taxon>Bacteroidia</taxon>
        <taxon>Bacteroidales</taxon>
        <taxon>Dysgonomonadaceae</taxon>
        <taxon>Dysgonomonas</taxon>
    </lineage>
</organism>
<dbReference type="Proteomes" id="UP000006420">
    <property type="component" value="Unassembled WGS sequence"/>
</dbReference>
<dbReference type="HOGENOM" id="CLU_2301366_0_0_10"/>
<dbReference type="eggNOG" id="ENOG5034273">
    <property type="taxonomic scope" value="Bacteria"/>
</dbReference>
<dbReference type="EMBL" id="ADLW01000006">
    <property type="protein sequence ID" value="EGK03750.1"/>
    <property type="molecule type" value="Genomic_DNA"/>
</dbReference>
<reference evidence="1 2" key="1">
    <citation type="submission" date="2011-04" db="EMBL/GenBank/DDBJ databases">
        <title>The Genome Sequence of Dysgonomonas mossii DSM 22836.</title>
        <authorList>
            <consortium name="The Broad Institute Genome Sequencing Platform"/>
            <person name="Earl A."/>
            <person name="Ward D."/>
            <person name="Feldgarden M."/>
            <person name="Gevers D."/>
            <person name="Pudlo N."/>
            <person name="Martens E."/>
            <person name="Allen-Vercoe E."/>
            <person name="Young S.K."/>
            <person name="Zeng Q."/>
            <person name="Gargeya S."/>
            <person name="Fitzgerald M."/>
            <person name="Haas B."/>
            <person name="Abouelleil A."/>
            <person name="Alvarado L."/>
            <person name="Arachchi H.M."/>
            <person name="Berlin A."/>
            <person name="Brown A."/>
            <person name="Chapman S.B."/>
            <person name="Chen Z."/>
            <person name="Dunbar C."/>
            <person name="Freedman E."/>
            <person name="Gearin G."/>
            <person name="Gellesch M."/>
            <person name="Goldberg J."/>
            <person name="Griggs A."/>
            <person name="Gujja S."/>
            <person name="Heiman D."/>
            <person name="Howarth C."/>
            <person name="Larson L."/>
            <person name="Lui A."/>
            <person name="MacDonald P.J.P."/>
            <person name="Mehta T."/>
            <person name="Montmayeur A."/>
            <person name="Murphy C."/>
            <person name="Neiman D."/>
            <person name="Pearson M."/>
            <person name="Priest M."/>
            <person name="Roberts A."/>
            <person name="Saif S."/>
            <person name="Shea T."/>
            <person name="Shenoy N."/>
            <person name="Sisk P."/>
            <person name="Stolte C."/>
            <person name="Sykes S."/>
            <person name="Yandava C."/>
            <person name="Wortman J."/>
            <person name="Nusbaum C."/>
            <person name="Birren B."/>
        </authorList>
    </citation>
    <scope>NUCLEOTIDE SEQUENCE [LARGE SCALE GENOMIC DNA]</scope>
    <source>
        <strain evidence="1 2">DSM 22836</strain>
    </source>
</reference>
<evidence type="ECO:0000313" key="2">
    <source>
        <dbReference type="Proteomes" id="UP000006420"/>
    </source>
</evidence>
<keyword evidence="2" id="KW-1185">Reference proteome</keyword>
<dbReference type="AlphaFoldDB" id="F8X055"/>
<evidence type="ECO:0000313" key="1">
    <source>
        <dbReference type="EMBL" id="EGK03750.1"/>
    </source>
</evidence>
<proteinExistence type="predicted"/>
<sequence>MKGFILGLAVGALGVYAALKLSDEETREELRTRVNNATDKAKSELDYGMAVGKSKALRVGVKARQEVRKGKQKINEVTGEVAGKLANELSEIEAKAKANAAKA</sequence>
<comment type="caution">
    <text evidence="1">The sequence shown here is derived from an EMBL/GenBank/DDBJ whole genome shotgun (WGS) entry which is preliminary data.</text>
</comment>
<dbReference type="GeneID" id="78082462"/>
<protein>
    <recommendedName>
        <fullName evidence="3">YtxH domain-containing protein</fullName>
    </recommendedName>
</protein>
<dbReference type="RefSeq" id="WP_006843188.1">
    <property type="nucleotide sequence ID" value="NZ_AQWJ01000003.1"/>
</dbReference>